<dbReference type="Pfam" id="PF11553">
    <property type="entry name" value="DUF3231"/>
    <property type="match status" value="2"/>
</dbReference>
<dbReference type="EMBL" id="WJNH01000010">
    <property type="protein sequence ID" value="MRG87567.1"/>
    <property type="molecule type" value="Genomic_DNA"/>
</dbReference>
<gene>
    <name evidence="1" type="ORF">GH754_14860</name>
</gene>
<proteinExistence type="predicted"/>
<dbReference type="InterPro" id="IPR012347">
    <property type="entry name" value="Ferritin-like"/>
</dbReference>
<keyword evidence="2" id="KW-1185">Reference proteome</keyword>
<protein>
    <submittedName>
        <fullName evidence="1">DUF3231 family protein</fullName>
    </submittedName>
</protein>
<dbReference type="RefSeq" id="WP_153729460.1">
    <property type="nucleotide sequence ID" value="NZ_WJNH01000010.1"/>
</dbReference>
<comment type="caution">
    <text evidence="1">The sequence shown here is derived from an EMBL/GenBank/DDBJ whole genome shotgun (WGS) entry which is preliminary data.</text>
</comment>
<evidence type="ECO:0000313" key="1">
    <source>
        <dbReference type="EMBL" id="MRG87567.1"/>
    </source>
</evidence>
<name>A0A6G1X9E9_9BACI</name>
<reference evidence="1 2" key="1">
    <citation type="submission" date="2019-11" db="EMBL/GenBank/DDBJ databases">
        <authorList>
            <person name="Li J."/>
        </authorList>
    </citation>
    <scope>NUCLEOTIDE SEQUENCE [LARGE SCALE GENOMIC DNA]</scope>
    <source>
        <strain evidence="1 2">J4</strain>
    </source>
</reference>
<sequence length="333" mass="37597">MDKPPLTSAEIGMLWTQYMQNSMSVQILKYFQETVEDKDIQKVIEGALTIAEKAVNEIGHIYQQEEMVIPFGFSEADVDLKAPRIFTDPFMLAFVENLSTAGMLAWSISQGTSTRSDIRNLFTGFLTENSSLLNVAIDTALSKGLYIRPPYVSKPNKIEFIEGKKYLLSGLSPFKKRPLNNIEITHLFQNIKTNSVGEMISTAFAQTTNSQEVMAYMKRGKEISHKHKKIFAEFLSASDLSTPMTWDNGITDSTTRVFSDKLMMFLIDVLSASGQGNYATASTASMRYDLVINYQRLSVEIAFFAKDGLEIMIDNKWIEEPPQAPDRDELFHK</sequence>
<dbReference type="OrthoDB" id="1675670at2"/>
<evidence type="ECO:0000313" key="2">
    <source>
        <dbReference type="Proteomes" id="UP000480185"/>
    </source>
</evidence>
<dbReference type="InterPro" id="IPR021617">
    <property type="entry name" value="DUF3231"/>
</dbReference>
<accession>A0A6G1X9E9</accession>
<dbReference type="Gene3D" id="1.20.1260.10">
    <property type="match status" value="2"/>
</dbReference>
<organism evidence="1 2">
    <name type="scientific">Salinibacillus xinjiangensis</name>
    <dbReference type="NCBI Taxonomy" id="1229268"/>
    <lineage>
        <taxon>Bacteria</taxon>
        <taxon>Bacillati</taxon>
        <taxon>Bacillota</taxon>
        <taxon>Bacilli</taxon>
        <taxon>Bacillales</taxon>
        <taxon>Bacillaceae</taxon>
        <taxon>Salinibacillus</taxon>
    </lineage>
</organism>
<dbReference type="AlphaFoldDB" id="A0A6G1X9E9"/>
<dbReference type="Proteomes" id="UP000480185">
    <property type="component" value="Unassembled WGS sequence"/>
</dbReference>